<feature type="region of interest" description="Disordered" evidence="1">
    <location>
        <begin position="186"/>
        <end position="208"/>
    </location>
</feature>
<proteinExistence type="predicted"/>
<gene>
    <name evidence="2" type="ORF">IscW_ISCW018368</name>
</gene>
<dbReference type="VEuPathDB" id="VectorBase:ISCW018368"/>
<feature type="region of interest" description="Disordered" evidence="1">
    <location>
        <begin position="46"/>
        <end position="90"/>
    </location>
</feature>
<evidence type="ECO:0000313" key="3">
    <source>
        <dbReference type="EnsemblMetazoa" id="ISCW018368-PA"/>
    </source>
</evidence>
<dbReference type="VEuPathDB" id="VectorBase:ISCI018368"/>
<accession>B7PK42</accession>
<keyword evidence="4" id="KW-1185">Reference proteome</keyword>
<sequence length="208" mass="22496">MRPFPLLLPLVPLVPKETDERRRSGGVPARQVERVRCAFFTGSGGGWLRSRGPRRANDGRRRSDGDRPGGSLPGRTCRTAAGGQRRRCRGPGQHGLLLQVAVRLRPSRVRRSVTTCLTGRPLSPSINLAIGASGTADTPVIGPKPDLGGAHSSPLGAVPDDGRWCGDRRSRRRAACVHRHECCPTQRRGTLRRSRCEPSQGAEPGRPS</sequence>
<dbReference type="PaxDb" id="6945-B7PK42"/>
<evidence type="ECO:0000313" key="4">
    <source>
        <dbReference type="Proteomes" id="UP000001555"/>
    </source>
</evidence>
<organism>
    <name type="scientific">Ixodes scapularis</name>
    <name type="common">Black-legged tick</name>
    <name type="synonym">Deer tick</name>
    <dbReference type="NCBI Taxonomy" id="6945"/>
    <lineage>
        <taxon>Eukaryota</taxon>
        <taxon>Metazoa</taxon>
        <taxon>Ecdysozoa</taxon>
        <taxon>Arthropoda</taxon>
        <taxon>Chelicerata</taxon>
        <taxon>Arachnida</taxon>
        <taxon>Acari</taxon>
        <taxon>Parasitiformes</taxon>
        <taxon>Ixodida</taxon>
        <taxon>Ixodoidea</taxon>
        <taxon>Ixodidae</taxon>
        <taxon>Ixodinae</taxon>
        <taxon>Ixodes</taxon>
    </lineage>
</organism>
<name>B7PK42_IXOSC</name>
<dbReference type="AlphaFoldDB" id="B7PK42"/>
<dbReference type="EnsemblMetazoa" id="ISCW018368-RA">
    <property type="protein sequence ID" value="ISCW018368-PA"/>
    <property type="gene ID" value="ISCW018368"/>
</dbReference>
<dbReference type="EMBL" id="ABJB010896435">
    <property type="status" value="NOT_ANNOTATED_CDS"/>
    <property type="molecule type" value="Genomic_DNA"/>
</dbReference>
<feature type="compositionally biased region" description="Basic and acidic residues" evidence="1">
    <location>
        <begin position="55"/>
        <end position="67"/>
    </location>
</feature>
<feature type="compositionally biased region" description="Low complexity" evidence="1">
    <location>
        <begin position="74"/>
        <end position="83"/>
    </location>
</feature>
<dbReference type="EMBL" id="DS730419">
    <property type="protein sequence ID" value="EEC06964.1"/>
    <property type="molecule type" value="Genomic_DNA"/>
</dbReference>
<dbReference type="Proteomes" id="UP000001555">
    <property type="component" value="Unassembled WGS sequence"/>
</dbReference>
<reference evidence="2 4" key="1">
    <citation type="submission" date="2008-03" db="EMBL/GenBank/DDBJ databases">
        <title>Annotation of Ixodes scapularis.</title>
        <authorList>
            <consortium name="Ixodes scapularis Genome Project Consortium"/>
            <person name="Caler E."/>
            <person name="Hannick L.I."/>
            <person name="Bidwell S."/>
            <person name="Joardar V."/>
            <person name="Thiagarajan M."/>
            <person name="Amedeo P."/>
            <person name="Galinsky K.J."/>
            <person name="Schobel S."/>
            <person name="Inman J."/>
            <person name="Hostetler J."/>
            <person name="Miller J."/>
            <person name="Hammond M."/>
            <person name="Megy K."/>
            <person name="Lawson D."/>
            <person name="Kodira C."/>
            <person name="Sutton G."/>
            <person name="Meyer J."/>
            <person name="Hill C.A."/>
            <person name="Birren B."/>
            <person name="Nene V."/>
            <person name="Collins F."/>
            <person name="Alarcon-Chaidez F."/>
            <person name="Wikel S."/>
            <person name="Strausberg R."/>
        </authorList>
    </citation>
    <scope>NUCLEOTIDE SEQUENCE [LARGE SCALE GENOMIC DNA]</scope>
    <source>
        <strain evidence="4">Wikel</strain>
        <strain evidence="2">Wikel colony</strain>
    </source>
</reference>
<evidence type="ECO:0000256" key="1">
    <source>
        <dbReference type="SAM" id="MobiDB-lite"/>
    </source>
</evidence>
<evidence type="ECO:0000313" key="2">
    <source>
        <dbReference type="EMBL" id="EEC06964.1"/>
    </source>
</evidence>
<reference evidence="3" key="2">
    <citation type="submission" date="2020-05" db="UniProtKB">
        <authorList>
            <consortium name="EnsemblMetazoa"/>
        </authorList>
    </citation>
    <scope>IDENTIFICATION</scope>
    <source>
        <strain evidence="3">wikel</strain>
    </source>
</reference>
<dbReference type="InParanoid" id="B7PK42"/>
<dbReference type="HOGENOM" id="CLU_1322209_0_0_1"/>
<protein>
    <submittedName>
        <fullName evidence="2 3">Uncharacterized protein</fullName>
    </submittedName>
</protein>